<comment type="caution">
    <text evidence="1">The sequence shown here is derived from an EMBL/GenBank/DDBJ whole genome shotgun (WGS) entry which is preliminary data.</text>
</comment>
<sequence>MNVYVAGYRAPARRSKWVRGRRAPSVSAALQTNRAEMSAGIRPDTRGVSGSGTLSHLICGRQPVRGAARGGVTL</sequence>
<proteinExistence type="predicted"/>
<dbReference type="Proteomes" id="UP001335648">
    <property type="component" value="Unassembled WGS sequence"/>
</dbReference>
<dbReference type="EMBL" id="JAULUE010002063">
    <property type="protein sequence ID" value="KAK5880743.1"/>
    <property type="molecule type" value="Genomic_DNA"/>
</dbReference>
<accession>A0AAN8B9L0</accession>
<organism evidence="1 2">
    <name type="scientific">Champsocephalus esox</name>
    <name type="common">pike icefish</name>
    <dbReference type="NCBI Taxonomy" id="159716"/>
    <lineage>
        <taxon>Eukaryota</taxon>
        <taxon>Metazoa</taxon>
        <taxon>Chordata</taxon>
        <taxon>Craniata</taxon>
        <taxon>Vertebrata</taxon>
        <taxon>Euteleostomi</taxon>
        <taxon>Actinopterygii</taxon>
        <taxon>Neopterygii</taxon>
        <taxon>Teleostei</taxon>
        <taxon>Neoteleostei</taxon>
        <taxon>Acanthomorphata</taxon>
        <taxon>Eupercaria</taxon>
        <taxon>Perciformes</taxon>
        <taxon>Notothenioidei</taxon>
        <taxon>Channichthyidae</taxon>
        <taxon>Champsocephalus</taxon>
    </lineage>
</organism>
<gene>
    <name evidence="1" type="ORF">CesoFtcFv8_021622</name>
</gene>
<evidence type="ECO:0000313" key="2">
    <source>
        <dbReference type="Proteomes" id="UP001335648"/>
    </source>
</evidence>
<dbReference type="AlphaFoldDB" id="A0AAN8B9L0"/>
<evidence type="ECO:0000313" key="1">
    <source>
        <dbReference type="EMBL" id="KAK5880743.1"/>
    </source>
</evidence>
<protein>
    <submittedName>
        <fullName evidence="1">Uncharacterized protein</fullName>
    </submittedName>
</protein>
<reference evidence="1 2" key="1">
    <citation type="journal article" date="2023" name="Mol. Biol. Evol.">
        <title>Genomics of Secondarily Temperate Adaptation in the Only Non-Antarctic Icefish.</title>
        <authorList>
            <person name="Rivera-Colon A.G."/>
            <person name="Rayamajhi N."/>
            <person name="Minhas B.F."/>
            <person name="Madrigal G."/>
            <person name="Bilyk K.T."/>
            <person name="Yoon V."/>
            <person name="Hune M."/>
            <person name="Gregory S."/>
            <person name="Cheng C.H.C."/>
            <person name="Catchen J.M."/>
        </authorList>
    </citation>
    <scope>NUCLEOTIDE SEQUENCE [LARGE SCALE GENOMIC DNA]</scope>
    <source>
        <strain evidence="1">JC2023a</strain>
    </source>
</reference>
<keyword evidence="2" id="KW-1185">Reference proteome</keyword>
<name>A0AAN8B9L0_9TELE</name>